<dbReference type="VEuPathDB" id="FungiDB:B1J91_H04147g"/>
<accession>A0A0W0EA27</accession>
<organism evidence="1 2">
    <name type="scientific">Candida glabrata</name>
    <name type="common">Yeast</name>
    <name type="synonym">Torulopsis glabrata</name>
    <dbReference type="NCBI Taxonomy" id="5478"/>
    <lineage>
        <taxon>Eukaryota</taxon>
        <taxon>Fungi</taxon>
        <taxon>Dikarya</taxon>
        <taxon>Ascomycota</taxon>
        <taxon>Saccharomycotina</taxon>
        <taxon>Saccharomycetes</taxon>
        <taxon>Saccharomycetales</taxon>
        <taxon>Saccharomycetaceae</taxon>
        <taxon>Nakaseomyces</taxon>
    </lineage>
</organism>
<dbReference type="VEuPathDB" id="FungiDB:GVI51_H03949"/>
<dbReference type="EMBL" id="LLZZ01000120">
    <property type="protein sequence ID" value="KTB03350.1"/>
    <property type="molecule type" value="Genomic_DNA"/>
</dbReference>
<reference evidence="1 2" key="1">
    <citation type="submission" date="2015-10" db="EMBL/GenBank/DDBJ databases">
        <title>Draft genomes sequences of Candida glabrata isolates 1A, 1B, 2A, 2B, 3A and 3B.</title>
        <authorList>
            <person name="Haavelsrud O.E."/>
            <person name="Gaustad P."/>
        </authorList>
    </citation>
    <scope>NUCLEOTIDE SEQUENCE [LARGE SCALE GENOMIC DNA]</scope>
    <source>
        <strain evidence="1">910700640</strain>
    </source>
</reference>
<protein>
    <submittedName>
        <fullName evidence="1">Uncharacterized protein</fullName>
    </submittedName>
</protein>
<dbReference type="VEuPathDB" id="FungiDB:CAGL0H04147g"/>
<comment type="caution">
    <text evidence="1">The sequence shown here is derived from an EMBL/GenBank/DDBJ whole genome shotgun (WGS) entry which is preliminary data.</text>
</comment>
<dbReference type="AlphaFoldDB" id="A0A0W0EA27"/>
<sequence length="272" mass="30951">MNETLTGRCSYTIAGWVSRSRFGHKEVLAQVPHQLLWEVYCYVVNMGNDTLELYLLFLQLEARDMPQHFSQKLSIRDVSVVELSHLLGGSATKLPLDLQVHACRDVDDMRQLVDLQCLHGLSVMCPVGDLILSYWITRLKNLKGKWTQLKWLVVPTSVSAMHIYKLLEAIPSLETLACGLDADHVRQVPQLRKRLHLTDPLIKTESQIQIALLPERFTTSRPSYKATVNPVTISDTHSVYQVTPIDTVSTSNMRKRPRLNTKRISASQYFGI</sequence>
<name>A0A0W0EA27_CANGB</name>
<evidence type="ECO:0000313" key="2">
    <source>
        <dbReference type="Proteomes" id="UP000054886"/>
    </source>
</evidence>
<dbReference type="Proteomes" id="UP000054886">
    <property type="component" value="Unassembled WGS sequence"/>
</dbReference>
<proteinExistence type="predicted"/>
<gene>
    <name evidence="1" type="ORF">AO440_002070</name>
</gene>
<dbReference type="VEuPathDB" id="FungiDB:GWK60_H03949"/>
<evidence type="ECO:0000313" key="1">
    <source>
        <dbReference type="EMBL" id="KTB03350.1"/>
    </source>
</evidence>